<evidence type="ECO:0000256" key="6">
    <source>
        <dbReference type="SAM" id="Phobius"/>
    </source>
</evidence>
<feature type="transmembrane region" description="Helical" evidence="6">
    <location>
        <begin position="168"/>
        <end position="193"/>
    </location>
</feature>
<dbReference type="OrthoDB" id="5581259at2759"/>
<reference evidence="7 8" key="1">
    <citation type="submission" date="2014-11" db="EMBL/GenBank/DDBJ databases">
        <authorList>
            <person name="Wibberg Daniel"/>
        </authorList>
    </citation>
    <scope>NUCLEOTIDE SEQUENCE [LARGE SCALE GENOMIC DNA]</scope>
    <source>
        <strain evidence="7">Rhizoctonia solani AG1-IB 7/3/14</strain>
    </source>
</reference>
<dbReference type="Pfam" id="PF03661">
    <property type="entry name" value="TMEM33_Pom33"/>
    <property type="match status" value="1"/>
</dbReference>
<feature type="transmembrane region" description="Helical" evidence="6">
    <location>
        <begin position="41"/>
        <end position="62"/>
    </location>
</feature>
<comment type="subcellular location">
    <subcellularLocation>
        <location evidence="1">Membrane</location>
        <topology evidence="1">Multi-pass membrane protein</topology>
    </subcellularLocation>
</comment>
<evidence type="ECO:0000256" key="5">
    <source>
        <dbReference type="ARBA" id="ARBA00023136"/>
    </source>
</evidence>
<dbReference type="GO" id="GO:0005783">
    <property type="term" value="C:endoplasmic reticulum"/>
    <property type="evidence" value="ECO:0007669"/>
    <property type="project" value="TreeGrafter"/>
</dbReference>
<keyword evidence="8" id="KW-1185">Reference proteome</keyword>
<evidence type="ECO:0000313" key="7">
    <source>
        <dbReference type="EMBL" id="CEL51702.1"/>
    </source>
</evidence>
<evidence type="ECO:0000256" key="1">
    <source>
        <dbReference type="ARBA" id="ARBA00004141"/>
    </source>
</evidence>
<dbReference type="STRING" id="1108050.A0A0B7F661"/>
<sequence length="262" mass="28764">MPSSQAPHYAWASGHVLLLLCTAFWLPSSLRHPFSTPSTAYSYRLAYLGALASYGIVCFKALGTPAANLAFLKRAMADENCQYFLLALFWLLTKPISLSLVPYAIFSTFHVLTFVRTTVLPKLAPPKPPAREGDRQAKDTPLQRQLHQLVKAQYDPAMNVCAWAELVILVRTIVGVFLFWNGFVAPIAFAHFLRLRFYYSVFSRNAIKAADGHIQGYVSGTPAAKSGYEKFKEVLTRWSGTVLVPAGAGAGAAAEPGPAPRR</sequence>
<name>A0A0B7F661_THACB</name>
<keyword evidence="5 6" id="KW-0472">Membrane</keyword>
<dbReference type="GO" id="GO:0061024">
    <property type="term" value="P:membrane organization"/>
    <property type="evidence" value="ECO:0007669"/>
    <property type="project" value="TreeGrafter"/>
</dbReference>
<dbReference type="GO" id="GO:0071786">
    <property type="term" value="P:endoplasmic reticulum tubular network organization"/>
    <property type="evidence" value="ECO:0007669"/>
    <property type="project" value="TreeGrafter"/>
</dbReference>
<keyword evidence="4 6" id="KW-1133">Transmembrane helix</keyword>
<gene>
    <name evidence="7" type="ORF">RSOLAG1IB_00237</name>
</gene>
<feature type="transmembrane region" description="Helical" evidence="6">
    <location>
        <begin position="83"/>
        <end position="106"/>
    </location>
</feature>
<organism evidence="7 8">
    <name type="scientific">Thanatephorus cucumeris (strain AG1-IB / isolate 7/3/14)</name>
    <name type="common">Lettuce bottom rot fungus</name>
    <name type="synonym">Rhizoctonia solani</name>
    <dbReference type="NCBI Taxonomy" id="1108050"/>
    <lineage>
        <taxon>Eukaryota</taxon>
        <taxon>Fungi</taxon>
        <taxon>Dikarya</taxon>
        <taxon>Basidiomycota</taxon>
        <taxon>Agaricomycotina</taxon>
        <taxon>Agaricomycetes</taxon>
        <taxon>Cantharellales</taxon>
        <taxon>Ceratobasidiaceae</taxon>
        <taxon>Rhizoctonia</taxon>
        <taxon>Rhizoctonia solani AG-1</taxon>
    </lineage>
</organism>
<accession>A0A0B7F661</accession>
<keyword evidence="3 6" id="KW-0812">Transmembrane</keyword>
<comment type="similarity">
    <text evidence="2">Belongs to the PER33/POM33 family.</text>
</comment>
<protein>
    <submittedName>
        <fullName evidence="7">Tetra-spanning protein 1</fullName>
    </submittedName>
</protein>
<proteinExistence type="inferred from homology"/>
<dbReference type="AlphaFoldDB" id="A0A0B7F661"/>
<dbReference type="PANTHER" id="PTHR12703:SF4">
    <property type="entry name" value="TRANSMEMBRANE PROTEIN 33"/>
    <property type="match status" value="1"/>
</dbReference>
<dbReference type="InterPro" id="IPR005344">
    <property type="entry name" value="TMEM33/Pom33"/>
</dbReference>
<dbReference type="EMBL" id="LN679100">
    <property type="protein sequence ID" value="CEL51702.1"/>
    <property type="molecule type" value="Genomic_DNA"/>
</dbReference>
<evidence type="ECO:0000256" key="2">
    <source>
        <dbReference type="ARBA" id="ARBA00007322"/>
    </source>
</evidence>
<dbReference type="PANTHER" id="PTHR12703">
    <property type="entry name" value="TRANSMEMBRANE PROTEIN 33"/>
    <property type="match status" value="1"/>
</dbReference>
<evidence type="ECO:0000256" key="3">
    <source>
        <dbReference type="ARBA" id="ARBA00022692"/>
    </source>
</evidence>
<dbReference type="InterPro" id="IPR051645">
    <property type="entry name" value="PER33/POM33_regulator"/>
</dbReference>
<dbReference type="Proteomes" id="UP000059188">
    <property type="component" value="Unassembled WGS sequence"/>
</dbReference>
<evidence type="ECO:0000256" key="4">
    <source>
        <dbReference type="ARBA" id="ARBA00022989"/>
    </source>
</evidence>
<evidence type="ECO:0000313" key="8">
    <source>
        <dbReference type="Proteomes" id="UP000059188"/>
    </source>
</evidence>
<dbReference type="GO" id="GO:0016020">
    <property type="term" value="C:membrane"/>
    <property type="evidence" value="ECO:0007669"/>
    <property type="project" value="UniProtKB-SubCell"/>
</dbReference>